<keyword evidence="1" id="KW-1133">Transmembrane helix</keyword>
<reference evidence="2 3" key="1">
    <citation type="journal article" date="2018" name="Nat. Genet.">
        <title>The Rosa genome provides new insights in the design of modern roses.</title>
        <authorList>
            <person name="Bendahmane M."/>
        </authorList>
    </citation>
    <scope>NUCLEOTIDE SEQUENCE [LARGE SCALE GENOMIC DNA]</scope>
    <source>
        <strain evidence="3">cv. Old Blush</strain>
    </source>
</reference>
<proteinExistence type="predicted"/>
<dbReference type="EMBL" id="PDCK01000043">
    <property type="protein sequence ID" value="PRQ34178.1"/>
    <property type="molecule type" value="Genomic_DNA"/>
</dbReference>
<keyword evidence="1" id="KW-0812">Transmembrane</keyword>
<evidence type="ECO:0000313" key="2">
    <source>
        <dbReference type="EMBL" id="PRQ34178.1"/>
    </source>
</evidence>
<keyword evidence="1" id="KW-0472">Membrane</keyword>
<evidence type="ECO:0000256" key="1">
    <source>
        <dbReference type="SAM" id="Phobius"/>
    </source>
</evidence>
<dbReference type="AlphaFoldDB" id="A0A2P6QJ27"/>
<accession>A0A2P6QJ27</accession>
<feature type="transmembrane region" description="Helical" evidence="1">
    <location>
        <begin position="48"/>
        <end position="66"/>
    </location>
</feature>
<gene>
    <name evidence="2" type="ORF">RchiOBHm_Chr5g0065981</name>
</gene>
<sequence length="74" mass="8640">MWPRFISSESTIDVYQSPGDKKMLEGLTNLATYQEVDSHDSGMIIRPYMWYIYSLFCFIITTMLFSEQLAVKNS</sequence>
<organism evidence="2 3">
    <name type="scientific">Rosa chinensis</name>
    <name type="common">China rose</name>
    <dbReference type="NCBI Taxonomy" id="74649"/>
    <lineage>
        <taxon>Eukaryota</taxon>
        <taxon>Viridiplantae</taxon>
        <taxon>Streptophyta</taxon>
        <taxon>Embryophyta</taxon>
        <taxon>Tracheophyta</taxon>
        <taxon>Spermatophyta</taxon>
        <taxon>Magnoliopsida</taxon>
        <taxon>eudicotyledons</taxon>
        <taxon>Gunneridae</taxon>
        <taxon>Pentapetalae</taxon>
        <taxon>rosids</taxon>
        <taxon>fabids</taxon>
        <taxon>Rosales</taxon>
        <taxon>Rosaceae</taxon>
        <taxon>Rosoideae</taxon>
        <taxon>Rosoideae incertae sedis</taxon>
        <taxon>Rosa</taxon>
    </lineage>
</organism>
<evidence type="ECO:0000313" key="3">
    <source>
        <dbReference type="Proteomes" id="UP000238479"/>
    </source>
</evidence>
<protein>
    <submittedName>
        <fullName evidence="2">Uncharacterized protein</fullName>
    </submittedName>
</protein>
<dbReference type="Proteomes" id="UP000238479">
    <property type="component" value="Chromosome 5"/>
</dbReference>
<name>A0A2P6QJ27_ROSCH</name>
<comment type="caution">
    <text evidence="2">The sequence shown here is derived from an EMBL/GenBank/DDBJ whole genome shotgun (WGS) entry which is preliminary data.</text>
</comment>
<dbReference type="Gramene" id="PRQ34178">
    <property type="protein sequence ID" value="PRQ34178"/>
    <property type="gene ID" value="RchiOBHm_Chr5g0065981"/>
</dbReference>
<keyword evidence="3" id="KW-1185">Reference proteome</keyword>